<accession>A0A5B7GKM8</accession>
<dbReference type="AlphaFoldDB" id="A0A5B7GKM8"/>
<proteinExistence type="predicted"/>
<dbReference type="Proteomes" id="UP000324222">
    <property type="component" value="Unassembled WGS sequence"/>
</dbReference>
<name>A0A5B7GKM8_PORTR</name>
<sequence length="90" mass="9696">MRALGSERSRSARIRILSTVRVKVGLPHSGQRFPSGLCDSEAGCVERCQEVQEAGGTQSEVERVTDRVDEDGQVFTCGNGGDGGRGWEEV</sequence>
<dbReference type="EMBL" id="VSRR010015101">
    <property type="protein sequence ID" value="MPC57807.1"/>
    <property type="molecule type" value="Genomic_DNA"/>
</dbReference>
<organism evidence="1 2">
    <name type="scientific">Portunus trituberculatus</name>
    <name type="common">Swimming crab</name>
    <name type="synonym">Neptunus trituberculatus</name>
    <dbReference type="NCBI Taxonomy" id="210409"/>
    <lineage>
        <taxon>Eukaryota</taxon>
        <taxon>Metazoa</taxon>
        <taxon>Ecdysozoa</taxon>
        <taxon>Arthropoda</taxon>
        <taxon>Crustacea</taxon>
        <taxon>Multicrustacea</taxon>
        <taxon>Malacostraca</taxon>
        <taxon>Eumalacostraca</taxon>
        <taxon>Eucarida</taxon>
        <taxon>Decapoda</taxon>
        <taxon>Pleocyemata</taxon>
        <taxon>Brachyura</taxon>
        <taxon>Eubrachyura</taxon>
        <taxon>Portunoidea</taxon>
        <taxon>Portunidae</taxon>
        <taxon>Portuninae</taxon>
        <taxon>Portunus</taxon>
    </lineage>
</organism>
<evidence type="ECO:0000313" key="1">
    <source>
        <dbReference type="EMBL" id="MPC57807.1"/>
    </source>
</evidence>
<evidence type="ECO:0000313" key="2">
    <source>
        <dbReference type="Proteomes" id="UP000324222"/>
    </source>
</evidence>
<reference evidence="1 2" key="1">
    <citation type="submission" date="2019-05" db="EMBL/GenBank/DDBJ databases">
        <title>Another draft genome of Portunus trituberculatus and its Hox gene families provides insights of decapod evolution.</title>
        <authorList>
            <person name="Jeong J.-H."/>
            <person name="Song I."/>
            <person name="Kim S."/>
            <person name="Choi T."/>
            <person name="Kim D."/>
            <person name="Ryu S."/>
            <person name="Kim W."/>
        </authorList>
    </citation>
    <scope>NUCLEOTIDE SEQUENCE [LARGE SCALE GENOMIC DNA]</scope>
    <source>
        <tissue evidence="1">Muscle</tissue>
    </source>
</reference>
<protein>
    <submittedName>
        <fullName evidence="1">Uncharacterized protein</fullName>
    </submittedName>
</protein>
<gene>
    <name evidence="1" type="ORF">E2C01_051795</name>
</gene>
<keyword evidence="2" id="KW-1185">Reference proteome</keyword>
<comment type="caution">
    <text evidence="1">The sequence shown here is derived from an EMBL/GenBank/DDBJ whole genome shotgun (WGS) entry which is preliminary data.</text>
</comment>